<evidence type="ECO:0000313" key="3">
    <source>
        <dbReference type="Proteomes" id="UP000060513"/>
    </source>
</evidence>
<dbReference type="OrthoDB" id="187863at2"/>
<dbReference type="STRING" id="38300.SPRI_0537"/>
<reference evidence="2 3" key="1">
    <citation type="submission" date="2015-08" db="EMBL/GenBank/DDBJ databases">
        <title>Genome sequence of the pristinamycin over-producing bacterium Streptomyces pristinaespiralis HCCB10218.</title>
        <authorList>
            <person name="Tian J."/>
            <person name="Yang J."/>
            <person name="Li L."/>
            <person name="Ruan L."/>
            <person name="Wei W."/>
            <person name="Zheng G."/>
            <person name="Wei Z."/>
            <person name="Yang S."/>
            <person name="Ge M."/>
            <person name="Jiang W."/>
            <person name="Lu Y."/>
        </authorList>
    </citation>
    <scope>NUCLEOTIDE SEQUENCE [LARGE SCALE GENOMIC DNA]</scope>
    <source>
        <strain evidence="2 3">HCCB 10218</strain>
    </source>
</reference>
<dbReference type="KEGG" id="spri:SPRI_0537"/>
<evidence type="ECO:0000256" key="1">
    <source>
        <dbReference type="SAM" id="Phobius"/>
    </source>
</evidence>
<proteinExistence type="predicted"/>
<name>A0A0M3QH31_STRPR</name>
<dbReference type="InterPro" id="IPR046657">
    <property type="entry name" value="DUF6766"/>
</dbReference>
<dbReference type="Proteomes" id="UP000060513">
    <property type="component" value="Chromosome"/>
</dbReference>
<keyword evidence="1" id="KW-0472">Membrane</keyword>
<dbReference type="Pfam" id="PF20554">
    <property type="entry name" value="DUF6766"/>
    <property type="match status" value="1"/>
</dbReference>
<organism evidence="2">
    <name type="scientific">Streptomyces pristinaespiralis</name>
    <dbReference type="NCBI Taxonomy" id="38300"/>
    <lineage>
        <taxon>Bacteria</taxon>
        <taxon>Bacillati</taxon>
        <taxon>Actinomycetota</taxon>
        <taxon>Actinomycetes</taxon>
        <taxon>Kitasatosporales</taxon>
        <taxon>Streptomycetaceae</taxon>
        <taxon>Streptomyces</taxon>
    </lineage>
</organism>
<protein>
    <submittedName>
        <fullName evidence="2">Membrane protein</fullName>
    </submittedName>
</protein>
<feature type="transmembrane region" description="Helical" evidence="1">
    <location>
        <begin position="147"/>
        <end position="169"/>
    </location>
</feature>
<keyword evidence="1" id="KW-0812">Transmembrane</keyword>
<accession>A0A0M3QH31</accession>
<keyword evidence="1" id="KW-1133">Transmembrane helix</keyword>
<sequence length="241" mass="26364">MNSRPVSDEGTAPPRHPVLRFLHHNSLGLAFLAAFLLALAGQAVAGHAEFNNQLIADGLVPVSFGAYVTSSDFAVDVTENWQSEYLQFFLYIFATVWLLQRGSPESKELHKAGVESDKDQLVGEHAREDSPRWATVKGWRGTLYSRSLGLVMGAIFLLSWLAQSVAGVASHNEQQLRGLQAPTSWPEYLSSAEFWSRTLQNWQSELLAIGSMAVLAIYLRQRGSPESKPVGAAHTATGVEG</sequence>
<dbReference type="EMBL" id="CP011340">
    <property type="protein sequence ID" value="ALC18843.1"/>
    <property type="molecule type" value="Genomic_DNA"/>
</dbReference>
<evidence type="ECO:0000313" key="2">
    <source>
        <dbReference type="EMBL" id="ALC18843.1"/>
    </source>
</evidence>
<dbReference type="GeneID" id="97238380"/>
<dbReference type="AlphaFoldDB" id="A0A0M3QH31"/>
<dbReference type="RefSeq" id="WP_050791390.1">
    <property type="nucleotide sequence ID" value="NZ_CP011340.1"/>
</dbReference>
<dbReference type="PATRIC" id="fig|38300.4.peg.568"/>
<gene>
    <name evidence="2" type="ORF">SPRI_0537</name>
</gene>